<dbReference type="Gene3D" id="1.10.1240.10">
    <property type="entry name" value="Methionine synthase domain"/>
    <property type="match status" value="1"/>
</dbReference>
<dbReference type="InterPro" id="IPR017215">
    <property type="entry name" value="MetH_bac"/>
</dbReference>
<dbReference type="GO" id="GO:0050667">
    <property type="term" value="P:homocysteine metabolic process"/>
    <property type="evidence" value="ECO:0007669"/>
    <property type="project" value="TreeGrafter"/>
</dbReference>
<dbReference type="GO" id="GO:0046872">
    <property type="term" value="F:metal ion binding"/>
    <property type="evidence" value="ECO:0007669"/>
    <property type="project" value="UniProtKB-KW"/>
</dbReference>
<dbReference type="GO" id="GO:0008705">
    <property type="term" value="F:methionine synthase activity"/>
    <property type="evidence" value="ECO:0007669"/>
    <property type="project" value="UniProtKB-EC"/>
</dbReference>
<dbReference type="SUPFAM" id="SSF47644">
    <property type="entry name" value="Methionine synthase domain"/>
    <property type="match status" value="1"/>
</dbReference>
<dbReference type="AlphaFoldDB" id="A0A9Q5JFS1"/>
<dbReference type="PROSITE" id="PS51337">
    <property type="entry name" value="B12_BINDING_NTER"/>
    <property type="match status" value="1"/>
</dbReference>
<evidence type="ECO:0000259" key="21">
    <source>
        <dbReference type="PROSITE" id="PS50970"/>
    </source>
</evidence>
<dbReference type="InterPro" id="IPR003759">
    <property type="entry name" value="Cbl-bd_cap"/>
</dbReference>
<dbReference type="Pfam" id="PF02607">
    <property type="entry name" value="B12-binding_2"/>
    <property type="match status" value="1"/>
</dbReference>
<dbReference type="InterPro" id="IPR050554">
    <property type="entry name" value="Met_Synthase/Corrinoid"/>
</dbReference>
<comment type="cofactor">
    <cofactor evidence="2 20">
        <name>Zn(2+)</name>
        <dbReference type="ChEBI" id="CHEBI:29105"/>
    </cofactor>
</comment>
<proteinExistence type="inferred from homology"/>
<dbReference type="PANTHER" id="PTHR45833:SF1">
    <property type="entry name" value="METHIONINE SYNTHASE"/>
    <property type="match status" value="1"/>
</dbReference>
<evidence type="ECO:0000256" key="15">
    <source>
        <dbReference type="ARBA" id="ARBA00022833"/>
    </source>
</evidence>
<dbReference type="InterPro" id="IPR006158">
    <property type="entry name" value="Cobalamin-bd"/>
</dbReference>
<evidence type="ECO:0000256" key="6">
    <source>
        <dbReference type="ARBA" id="ARBA00010854"/>
    </source>
</evidence>
<evidence type="ECO:0000313" key="25">
    <source>
        <dbReference type="EMBL" id="OFI46094.1"/>
    </source>
</evidence>
<evidence type="ECO:0000256" key="19">
    <source>
        <dbReference type="ARBA" id="ARBA00031040"/>
    </source>
</evidence>
<dbReference type="Pfam" id="PF02310">
    <property type="entry name" value="B12-binding"/>
    <property type="match status" value="1"/>
</dbReference>
<dbReference type="Gene3D" id="3.20.20.20">
    <property type="entry name" value="Dihydropteroate synthase-like"/>
    <property type="match status" value="1"/>
</dbReference>
<keyword evidence="16" id="KW-0486">Methionine biosynthesis</keyword>
<evidence type="ECO:0000259" key="23">
    <source>
        <dbReference type="PROSITE" id="PS51332"/>
    </source>
</evidence>
<dbReference type="InterPro" id="IPR011005">
    <property type="entry name" value="Dihydropteroate_synth-like_sf"/>
</dbReference>
<evidence type="ECO:0000256" key="17">
    <source>
        <dbReference type="ARBA" id="ARBA00023285"/>
    </source>
</evidence>
<evidence type="ECO:0000256" key="4">
    <source>
        <dbReference type="ARBA" id="ARBA00005178"/>
    </source>
</evidence>
<evidence type="ECO:0000256" key="7">
    <source>
        <dbReference type="ARBA" id="ARBA00012032"/>
    </source>
</evidence>
<feature type="domain" description="B12-binding" evidence="23">
    <location>
        <begin position="675"/>
        <end position="802"/>
    </location>
</feature>
<dbReference type="GO" id="GO:0005829">
    <property type="term" value="C:cytosol"/>
    <property type="evidence" value="ECO:0007669"/>
    <property type="project" value="TreeGrafter"/>
</dbReference>
<dbReference type="PROSITE" id="PS50970">
    <property type="entry name" value="HCY"/>
    <property type="match status" value="1"/>
</dbReference>
<evidence type="ECO:0000256" key="14">
    <source>
        <dbReference type="ARBA" id="ARBA00022723"/>
    </source>
</evidence>
<evidence type="ECO:0000256" key="12">
    <source>
        <dbReference type="ARBA" id="ARBA00022679"/>
    </source>
</evidence>
<gene>
    <name evidence="25" type="ORF">BG262_06310</name>
</gene>
<dbReference type="InterPro" id="IPR036724">
    <property type="entry name" value="Cobalamin-bd_sf"/>
</dbReference>
<reference evidence="26" key="1">
    <citation type="submission" date="2016-09" db="EMBL/GenBank/DDBJ databases">
        <title>Draft genome sequence of a novel species of the family Streptococcaceae isolated from flowers.</title>
        <authorList>
            <person name="Chuah L.-O."/>
            <person name="Yap K.-P."/>
            <person name="Thong K.L."/>
            <person name="Liong M.T."/>
            <person name="Ahmad R."/>
            <person name="Rusul G."/>
        </authorList>
    </citation>
    <scope>NUCLEOTIDE SEQUENCE [LARGE SCALE GENOMIC DNA]</scope>
    <source>
        <strain evidence="26">HibF3</strain>
    </source>
</reference>
<keyword evidence="15 20" id="KW-0862">Zinc</keyword>
<dbReference type="InterPro" id="IPR036589">
    <property type="entry name" value="HCY_dom_sf"/>
</dbReference>
<protein>
    <recommendedName>
        <fullName evidence="8">Methionine synthase</fullName>
        <ecNumber evidence="7">2.1.1.13</ecNumber>
    </recommendedName>
    <alternativeName>
        <fullName evidence="19">5-methyltetrahydrofolate--homocysteine methyltransferase</fullName>
    </alternativeName>
</protein>
<comment type="caution">
    <text evidence="25">The sequence shown here is derived from an EMBL/GenBank/DDBJ whole genome shotgun (WGS) entry which is preliminary data.</text>
</comment>
<evidence type="ECO:0000256" key="20">
    <source>
        <dbReference type="PROSITE-ProRule" id="PRU00333"/>
    </source>
</evidence>
<dbReference type="SMART" id="SM01018">
    <property type="entry name" value="B12-binding_2"/>
    <property type="match status" value="1"/>
</dbReference>
<dbReference type="PANTHER" id="PTHR45833">
    <property type="entry name" value="METHIONINE SYNTHASE"/>
    <property type="match status" value="1"/>
</dbReference>
<dbReference type="SUPFAM" id="SSF82282">
    <property type="entry name" value="Homocysteine S-methyltransferase"/>
    <property type="match status" value="1"/>
</dbReference>
<dbReference type="GO" id="GO:0031419">
    <property type="term" value="F:cobalamin binding"/>
    <property type="evidence" value="ECO:0007669"/>
    <property type="project" value="UniProtKB-KW"/>
</dbReference>
<evidence type="ECO:0000256" key="3">
    <source>
        <dbReference type="ARBA" id="ARBA00001956"/>
    </source>
</evidence>
<evidence type="ECO:0000256" key="8">
    <source>
        <dbReference type="ARBA" id="ARBA00013998"/>
    </source>
</evidence>
<dbReference type="PROSITE" id="PS50972">
    <property type="entry name" value="PTERIN_BINDING"/>
    <property type="match status" value="1"/>
</dbReference>
<dbReference type="CDD" id="cd02070">
    <property type="entry name" value="corrinoid_protein_B12-BD"/>
    <property type="match status" value="1"/>
</dbReference>
<comment type="similarity">
    <text evidence="5">Belongs to the vitamin-B12 dependent methionine synthase family.</text>
</comment>
<feature type="domain" description="Hcy-binding" evidence="21">
    <location>
        <begin position="1"/>
        <end position="279"/>
    </location>
</feature>
<feature type="domain" description="Pterin-binding" evidence="22">
    <location>
        <begin position="308"/>
        <end position="552"/>
    </location>
</feature>
<evidence type="ECO:0000256" key="1">
    <source>
        <dbReference type="ARBA" id="ARBA00001700"/>
    </source>
</evidence>
<evidence type="ECO:0000256" key="9">
    <source>
        <dbReference type="ARBA" id="ARBA00022603"/>
    </source>
</evidence>
<dbReference type="OrthoDB" id="9803687at2"/>
<keyword evidence="10" id="KW-0028">Amino-acid biosynthesis</keyword>
<evidence type="ECO:0000256" key="16">
    <source>
        <dbReference type="ARBA" id="ARBA00023167"/>
    </source>
</evidence>
<keyword evidence="9 20" id="KW-0489">Methyltransferase</keyword>
<evidence type="ECO:0000256" key="5">
    <source>
        <dbReference type="ARBA" id="ARBA00010398"/>
    </source>
</evidence>
<keyword evidence="26" id="KW-1185">Reference proteome</keyword>
<dbReference type="InterPro" id="IPR003726">
    <property type="entry name" value="HCY_dom"/>
</dbReference>
<evidence type="ECO:0000259" key="24">
    <source>
        <dbReference type="PROSITE" id="PS51337"/>
    </source>
</evidence>
<evidence type="ECO:0000256" key="10">
    <source>
        <dbReference type="ARBA" id="ARBA00022605"/>
    </source>
</evidence>
<keyword evidence="14 20" id="KW-0479">Metal-binding</keyword>
<dbReference type="EMBL" id="MKIQ01000029">
    <property type="protein sequence ID" value="OFI46094.1"/>
    <property type="molecule type" value="Genomic_DNA"/>
</dbReference>
<dbReference type="Gene3D" id="3.40.50.280">
    <property type="entry name" value="Cobalamin-binding domain"/>
    <property type="match status" value="1"/>
</dbReference>
<dbReference type="PROSITE" id="PS51332">
    <property type="entry name" value="B12_BINDING"/>
    <property type="match status" value="1"/>
</dbReference>
<comment type="cofactor">
    <cofactor evidence="3">
        <name>methylcob(III)alamin</name>
        <dbReference type="ChEBI" id="CHEBI:28115"/>
    </cofactor>
</comment>
<feature type="binding site" evidence="20">
    <location>
        <position position="199"/>
    </location>
    <ligand>
        <name>Zn(2+)</name>
        <dbReference type="ChEBI" id="CHEBI:29105"/>
    </ligand>
</feature>
<dbReference type="SUPFAM" id="SSF51717">
    <property type="entry name" value="Dihydropteroate synthetase-like"/>
    <property type="match status" value="1"/>
</dbReference>
<dbReference type="GO" id="GO:0032259">
    <property type="term" value="P:methylation"/>
    <property type="evidence" value="ECO:0007669"/>
    <property type="project" value="UniProtKB-KW"/>
</dbReference>
<keyword evidence="13" id="KW-0949">S-adenosyl-L-methionine</keyword>
<sequence length="802" mass="88040">MGLREDLRDNFLLFDGAMGTMLQKEGLPVGGQPEFFNLEHPEVIKSIHKRYIDAGADIITTNSFQANRHKIEQKDLPKIIEASVKLARDAGAKYVAYDIGPIGQLMSPYGTLSFDNAYDMFKEQAVVAENSGADLIILETMSDLLETKAAILAIKENTNLPIFVTMTFQEDGRTFVGTDPVTATLTLQSLGVTALGLNCSLGPKELLPIVEQIIEYAKVPVIVQANAGLPQMEDGQTVYRIDVAEYVEYVAKMADLGVRVFGGCCGTTPDFIKSIKYLLQDKTPVITSPKTVTAVTSAAETVILDKKLTIIGERLNPTGKKRLQEAIRQEDFSYILKEAIDQVDVGADILDVNVGLPEIDEAQMMIKAVRELQGIVTTPLQIDSSSIKAIEAGVRQYNGRPLINSVNGKESVMEEIFPIAKKYGALVLGLALDENGIPDTAEKRVAIAKRIIKKASEYGIEKEDILIDPLVLTASAQQEQVQVTIDTLKLLKEELEVHSVAGISNVSFGLPNRGLLNSTFLAAAVGAGLSAPIMNPMSDIMMSTVSSLRVINNQDKDSAFYIENNQNVSIVSQKSSKDLNGLKKEISFSDDSLKQMILQGRKDETPSKTKELLKNLTPLEIVNQEFVPALDEVGAKFEKGTLFLPQLMQSADAVKQAQEVLKDFMARNEQTDEKQGKILLATVEGDIHDIGKNIVKMILENYGFDVVDLGKDVPISKVVSTIKEQDIKLVGLSALMTTTMQNMKETITQVKLANLDCKFMVGGAVLNEEYREFVGADYYAKDAMDSVKIAQEFFKDRQSKIM</sequence>
<evidence type="ECO:0000256" key="18">
    <source>
        <dbReference type="ARBA" id="ARBA00025552"/>
    </source>
</evidence>
<dbReference type="Pfam" id="PF00809">
    <property type="entry name" value="Pterin_bind"/>
    <property type="match status" value="1"/>
</dbReference>
<dbReference type="Proteomes" id="UP000177273">
    <property type="component" value="Unassembled WGS sequence"/>
</dbReference>
<keyword evidence="11" id="KW-0846">Cobalamin</keyword>
<dbReference type="InterPro" id="IPR000489">
    <property type="entry name" value="Pterin-binding_dom"/>
</dbReference>
<feature type="binding site" evidence="20">
    <location>
        <position position="264"/>
    </location>
    <ligand>
        <name>Zn(2+)</name>
        <dbReference type="ChEBI" id="CHEBI:29105"/>
    </ligand>
</feature>
<dbReference type="EC" id="2.1.1.13" evidence="7"/>
<dbReference type="RefSeq" id="WP_070788564.1">
    <property type="nucleotide sequence ID" value="NZ_MKIQ01000029.1"/>
</dbReference>
<dbReference type="Gene3D" id="3.20.20.330">
    <property type="entry name" value="Homocysteine-binding-like domain"/>
    <property type="match status" value="1"/>
</dbReference>
<dbReference type="GO" id="GO:0046653">
    <property type="term" value="P:tetrahydrofolate metabolic process"/>
    <property type="evidence" value="ECO:0007669"/>
    <property type="project" value="TreeGrafter"/>
</dbReference>
<evidence type="ECO:0000259" key="22">
    <source>
        <dbReference type="PROSITE" id="PS50972"/>
    </source>
</evidence>
<dbReference type="Pfam" id="PF02574">
    <property type="entry name" value="S-methyl_trans"/>
    <property type="match status" value="1"/>
</dbReference>
<evidence type="ECO:0000256" key="13">
    <source>
        <dbReference type="ARBA" id="ARBA00022691"/>
    </source>
</evidence>
<keyword evidence="17" id="KW-0170">Cobalt</keyword>
<organism evidence="25 26">
    <name type="scientific">Floricoccus penangensis</name>
    <dbReference type="NCBI Taxonomy" id="1859475"/>
    <lineage>
        <taxon>Bacteria</taxon>
        <taxon>Bacillati</taxon>
        <taxon>Bacillota</taxon>
        <taxon>Bacilli</taxon>
        <taxon>Lactobacillales</taxon>
        <taxon>Streptococcaceae</taxon>
        <taxon>Floricoccus</taxon>
    </lineage>
</organism>
<evidence type="ECO:0000256" key="2">
    <source>
        <dbReference type="ARBA" id="ARBA00001947"/>
    </source>
</evidence>
<comment type="catalytic activity">
    <reaction evidence="1">
        <text>(6S)-5-methyl-5,6,7,8-tetrahydrofolate + L-homocysteine = (6S)-5,6,7,8-tetrahydrofolate + L-methionine</text>
        <dbReference type="Rhea" id="RHEA:11172"/>
        <dbReference type="ChEBI" id="CHEBI:18608"/>
        <dbReference type="ChEBI" id="CHEBI:57453"/>
        <dbReference type="ChEBI" id="CHEBI:57844"/>
        <dbReference type="ChEBI" id="CHEBI:58199"/>
        <dbReference type="EC" id="2.1.1.13"/>
    </reaction>
</comment>
<comment type="function">
    <text evidence="18">Catalyzes the transfer of a methyl group from methyl-cobalamin to homocysteine, yielding enzyme-bound cob(I)alamin and methionine. Subsequently, remethylates the cofactor using methyltetrahydrofolate.</text>
</comment>
<dbReference type="FunFam" id="3.40.50.280:FF:000003">
    <property type="entry name" value="Dimethylamine methyltransferase corrinoid protein"/>
    <property type="match status" value="1"/>
</dbReference>
<evidence type="ECO:0000313" key="26">
    <source>
        <dbReference type="Proteomes" id="UP000177273"/>
    </source>
</evidence>
<comment type="pathway">
    <text evidence="4">Amino-acid biosynthesis; L-methionine biosynthesis via de novo pathway; L-methionine from L-homocysteine (MetH route): step 1/1.</text>
</comment>
<dbReference type="InterPro" id="IPR036594">
    <property type="entry name" value="Meth_synthase_dom"/>
</dbReference>
<dbReference type="PIRSF" id="PIRSF037472">
    <property type="entry name" value="DHPS_mtfrase"/>
    <property type="match status" value="1"/>
</dbReference>
<evidence type="ECO:0000256" key="11">
    <source>
        <dbReference type="ARBA" id="ARBA00022628"/>
    </source>
</evidence>
<dbReference type="NCBIfam" id="NF005719">
    <property type="entry name" value="PRK07535.1"/>
    <property type="match status" value="1"/>
</dbReference>
<feature type="domain" description="B12-binding N-terminal" evidence="24">
    <location>
        <begin position="580"/>
        <end position="673"/>
    </location>
</feature>
<feature type="binding site" evidence="20">
    <location>
        <position position="265"/>
    </location>
    <ligand>
        <name>Zn(2+)</name>
        <dbReference type="ChEBI" id="CHEBI:29105"/>
    </ligand>
</feature>
<accession>A0A9Q5JFS1</accession>
<name>A0A9Q5JFS1_9LACT</name>
<comment type="similarity">
    <text evidence="6">Belongs to the methylamine corrinoid protein family.</text>
</comment>
<keyword evidence="12 20" id="KW-0808">Transferase</keyword>
<dbReference type="SUPFAM" id="SSF52242">
    <property type="entry name" value="Cobalamin (vitamin B12)-binding domain"/>
    <property type="match status" value="1"/>
</dbReference>